<accession>A0A177ASV2</accession>
<reference evidence="1 2" key="1">
    <citation type="submission" date="2016-04" db="EMBL/GenBank/DDBJ databases">
        <title>The genome of Intoshia linei affirms orthonectids as highly simplified spiralians.</title>
        <authorList>
            <person name="Mikhailov K.V."/>
            <person name="Slusarev G.S."/>
            <person name="Nikitin M.A."/>
            <person name="Logacheva M.D."/>
            <person name="Penin A."/>
            <person name="Aleoshin V."/>
            <person name="Panchin Y.V."/>
        </authorList>
    </citation>
    <scope>NUCLEOTIDE SEQUENCE [LARGE SCALE GENOMIC DNA]</scope>
    <source>
        <strain evidence="1">Intl2013</strain>
        <tissue evidence="1">Whole animal</tissue>
    </source>
</reference>
<dbReference type="AlphaFoldDB" id="A0A177ASV2"/>
<dbReference type="EMBL" id="LWCA01001720">
    <property type="protein sequence ID" value="OAF64612.1"/>
    <property type="molecule type" value="Genomic_DNA"/>
</dbReference>
<keyword evidence="2" id="KW-1185">Reference proteome</keyword>
<evidence type="ECO:0000313" key="1">
    <source>
        <dbReference type="EMBL" id="OAF64612.1"/>
    </source>
</evidence>
<evidence type="ECO:0000313" key="2">
    <source>
        <dbReference type="Proteomes" id="UP000078046"/>
    </source>
</evidence>
<gene>
    <name evidence="1" type="ORF">A3Q56_07673</name>
</gene>
<comment type="caution">
    <text evidence="1">The sequence shown here is derived from an EMBL/GenBank/DDBJ whole genome shotgun (WGS) entry which is preliminary data.</text>
</comment>
<organism evidence="1 2">
    <name type="scientific">Intoshia linei</name>
    <dbReference type="NCBI Taxonomy" id="1819745"/>
    <lineage>
        <taxon>Eukaryota</taxon>
        <taxon>Metazoa</taxon>
        <taxon>Spiralia</taxon>
        <taxon>Lophotrochozoa</taxon>
        <taxon>Mesozoa</taxon>
        <taxon>Orthonectida</taxon>
        <taxon>Rhopaluridae</taxon>
        <taxon>Intoshia</taxon>
    </lineage>
</organism>
<sequence length="75" mass="8806">MKKRVNNDDVVVPPKKRCLLIQNSVDICKLALTNHKNQRIYIEETNIDLKILNNQIVKNEGNYIFELKKQVQVTK</sequence>
<feature type="non-terminal residue" evidence="1">
    <location>
        <position position="75"/>
    </location>
</feature>
<proteinExistence type="predicted"/>
<dbReference type="Proteomes" id="UP000078046">
    <property type="component" value="Unassembled WGS sequence"/>
</dbReference>
<protein>
    <submittedName>
        <fullName evidence="1">Uncharacterized protein</fullName>
    </submittedName>
</protein>
<name>A0A177ASV2_9BILA</name>